<comment type="caution">
    <text evidence="10">The sequence shown here is derived from an EMBL/GenBank/DDBJ whole genome shotgun (WGS) entry which is preliminary data.</text>
</comment>
<dbReference type="PRINTS" id="PR00344">
    <property type="entry name" value="BCTRLSENSOR"/>
</dbReference>
<keyword evidence="11" id="KW-1185">Reference proteome</keyword>
<dbReference type="CDD" id="cd00075">
    <property type="entry name" value="HATPase"/>
    <property type="match status" value="1"/>
</dbReference>
<evidence type="ECO:0000313" key="11">
    <source>
        <dbReference type="Proteomes" id="UP001595828"/>
    </source>
</evidence>
<keyword evidence="6" id="KW-0902">Two-component regulatory system</keyword>
<protein>
    <recommendedName>
        <fullName evidence="2">histidine kinase</fullName>
        <ecNumber evidence="2">2.7.13.3</ecNumber>
    </recommendedName>
</protein>
<accession>A0ABV8RQ65</accession>
<gene>
    <name evidence="10" type="ORF">ACFO0A_09470</name>
</gene>
<dbReference type="SUPFAM" id="SSF47384">
    <property type="entry name" value="Homodimeric domain of signal transducing histidine kinase"/>
    <property type="match status" value="1"/>
</dbReference>
<keyword evidence="8" id="KW-0812">Transmembrane</keyword>
<proteinExistence type="predicted"/>
<keyword evidence="8" id="KW-0472">Membrane</keyword>
<dbReference type="GO" id="GO:0016301">
    <property type="term" value="F:kinase activity"/>
    <property type="evidence" value="ECO:0007669"/>
    <property type="project" value="UniProtKB-KW"/>
</dbReference>
<evidence type="ECO:0000256" key="6">
    <source>
        <dbReference type="ARBA" id="ARBA00023012"/>
    </source>
</evidence>
<dbReference type="PANTHER" id="PTHR45453">
    <property type="entry name" value="PHOSPHATE REGULON SENSOR PROTEIN PHOR"/>
    <property type="match status" value="1"/>
</dbReference>
<evidence type="ECO:0000256" key="1">
    <source>
        <dbReference type="ARBA" id="ARBA00000085"/>
    </source>
</evidence>
<dbReference type="SMART" id="SM00387">
    <property type="entry name" value="HATPase_c"/>
    <property type="match status" value="1"/>
</dbReference>
<evidence type="ECO:0000259" key="9">
    <source>
        <dbReference type="PROSITE" id="PS50109"/>
    </source>
</evidence>
<evidence type="ECO:0000256" key="4">
    <source>
        <dbReference type="ARBA" id="ARBA00022679"/>
    </source>
</evidence>
<dbReference type="Pfam" id="PF02518">
    <property type="entry name" value="HATPase_c"/>
    <property type="match status" value="1"/>
</dbReference>
<dbReference type="InterPro" id="IPR005467">
    <property type="entry name" value="His_kinase_dom"/>
</dbReference>
<dbReference type="InterPro" id="IPR036097">
    <property type="entry name" value="HisK_dim/P_sf"/>
</dbReference>
<dbReference type="InterPro" id="IPR003594">
    <property type="entry name" value="HATPase_dom"/>
</dbReference>
<keyword evidence="4" id="KW-0808">Transferase</keyword>
<name>A0ABV8RQ65_9SPHN</name>
<dbReference type="InterPro" id="IPR036890">
    <property type="entry name" value="HATPase_C_sf"/>
</dbReference>
<feature type="domain" description="Histidine kinase" evidence="9">
    <location>
        <begin position="173"/>
        <end position="390"/>
    </location>
</feature>
<dbReference type="EMBL" id="JBHSDR010000006">
    <property type="protein sequence ID" value="MFC4295283.1"/>
    <property type="molecule type" value="Genomic_DNA"/>
</dbReference>
<evidence type="ECO:0000256" key="5">
    <source>
        <dbReference type="ARBA" id="ARBA00022777"/>
    </source>
</evidence>
<evidence type="ECO:0000256" key="2">
    <source>
        <dbReference type="ARBA" id="ARBA00012438"/>
    </source>
</evidence>
<dbReference type="InterPro" id="IPR050351">
    <property type="entry name" value="BphY/WalK/GraS-like"/>
</dbReference>
<sequence>MKASKLPVPSAVIAVLGVTGMLTAGASFWLSAGILLLWLGSLWLARPEPQPERRMSEGVNLTRGTMDSLIEPLGQPLILLDRERITIANAAAREVLGAHIVGQDARIALRHPAAIALLEHGGSGSANVTGLTTPRSIWQVARRPIDERFAMLELINRTAEADISRAHTDFVANASHELSTPLASIIGYIETLIDDSGKVDPATVDRFHATVLREARRLQSLVQDLMSLSRIEAEKHDRPSEQIDLGQLAASVSSEIANVAGDGRLVIEWPREPAIILGDRGQLDQLLRNLIDNALKYGDPAEPVAVTVERQGERVTLTVADKGEGISPDHLPHLTRRFYRTDPGRSRAGGGTGLGLAIVKHIVERHHGRLDIASTPGRGTTVTARFDAGDNSAPQPSAAVS</sequence>
<dbReference type="Gene3D" id="1.10.287.130">
    <property type="match status" value="1"/>
</dbReference>
<dbReference type="SMART" id="SM00388">
    <property type="entry name" value="HisKA"/>
    <property type="match status" value="1"/>
</dbReference>
<dbReference type="PROSITE" id="PS50109">
    <property type="entry name" value="HIS_KIN"/>
    <property type="match status" value="1"/>
</dbReference>
<dbReference type="RefSeq" id="WP_379538765.1">
    <property type="nucleotide sequence ID" value="NZ_JBHSDR010000006.1"/>
</dbReference>
<organism evidence="10 11">
    <name type="scientific">Novosphingobium tardum</name>
    <dbReference type="NCBI Taxonomy" id="1538021"/>
    <lineage>
        <taxon>Bacteria</taxon>
        <taxon>Pseudomonadati</taxon>
        <taxon>Pseudomonadota</taxon>
        <taxon>Alphaproteobacteria</taxon>
        <taxon>Sphingomonadales</taxon>
        <taxon>Sphingomonadaceae</taxon>
        <taxon>Novosphingobium</taxon>
    </lineage>
</organism>
<dbReference type="Pfam" id="PF00512">
    <property type="entry name" value="HisKA"/>
    <property type="match status" value="1"/>
</dbReference>
<dbReference type="InterPro" id="IPR003661">
    <property type="entry name" value="HisK_dim/P_dom"/>
</dbReference>
<evidence type="ECO:0000256" key="7">
    <source>
        <dbReference type="SAM" id="MobiDB-lite"/>
    </source>
</evidence>
<dbReference type="Proteomes" id="UP001595828">
    <property type="component" value="Unassembled WGS sequence"/>
</dbReference>
<evidence type="ECO:0000256" key="8">
    <source>
        <dbReference type="SAM" id="Phobius"/>
    </source>
</evidence>
<keyword evidence="3" id="KW-0597">Phosphoprotein</keyword>
<dbReference type="SUPFAM" id="SSF55874">
    <property type="entry name" value="ATPase domain of HSP90 chaperone/DNA topoisomerase II/histidine kinase"/>
    <property type="match status" value="1"/>
</dbReference>
<dbReference type="CDD" id="cd00082">
    <property type="entry name" value="HisKA"/>
    <property type="match status" value="1"/>
</dbReference>
<feature type="compositionally biased region" description="Polar residues" evidence="7">
    <location>
        <begin position="392"/>
        <end position="401"/>
    </location>
</feature>
<keyword evidence="5 10" id="KW-0418">Kinase</keyword>
<dbReference type="PANTHER" id="PTHR45453:SF1">
    <property type="entry name" value="PHOSPHATE REGULON SENSOR PROTEIN PHOR"/>
    <property type="match status" value="1"/>
</dbReference>
<feature type="transmembrane region" description="Helical" evidence="8">
    <location>
        <begin position="12"/>
        <end position="45"/>
    </location>
</feature>
<keyword evidence="8" id="KW-1133">Transmembrane helix</keyword>
<feature type="region of interest" description="Disordered" evidence="7">
    <location>
        <begin position="371"/>
        <end position="401"/>
    </location>
</feature>
<evidence type="ECO:0000313" key="10">
    <source>
        <dbReference type="EMBL" id="MFC4295283.1"/>
    </source>
</evidence>
<dbReference type="Gene3D" id="3.30.565.10">
    <property type="entry name" value="Histidine kinase-like ATPase, C-terminal domain"/>
    <property type="match status" value="1"/>
</dbReference>
<reference evidence="11" key="1">
    <citation type="journal article" date="2019" name="Int. J. Syst. Evol. Microbiol.">
        <title>The Global Catalogue of Microorganisms (GCM) 10K type strain sequencing project: providing services to taxonomists for standard genome sequencing and annotation.</title>
        <authorList>
            <consortium name="The Broad Institute Genomics Platform"/>
            <consortium name="The Broad Institute Genome Sequencing Center for Infectious Disease"/>
            <person name="Wu L."/>
            <person name="Ma J."/>
        </authorList>
    </citation>
    <scope>NUCLEOTIDE SEQUENCE [LARGE SCALE GENOMIC DNA]</scope>
    <source>
        <strain evidence="11">CGMCC 1.12989</strain>
    </source>
</reference>
<evidence type="ECO:0000256" key="3">
    <source>
        <dbReference type="ARBA" id="ARBA00022553"/>
    </source>
</evidence>
<dbReference type="InterPro" id="IPR004358">
    <property type="entry name" value="Sig_transdc_His_kin-like_C"/>
</dbReference>
<dbReference type="EC" id="2.7.13.3" evidence="2"/>
<comment type="catalytic activity">
    <reaction evidence="1">
        <text>ATP + protein L-histidine = ADP + protein N-phospho-L-histidine.</text>
        <dbReference type="EC" id="2.7.13.3"/>
    </reaction>
</comment>